<feature type="transmembrane region" description="Helical" evidence="1">
    <location>
        <begin position="6"/>
        <end position="28"/>
    </location>
</feature>
<protein>
    <submittedName>
        <fullName evidence="2">Pilus assembly protein PilX</fullName>
    </submittedName>
</protein>
<evidence type="ECO:0000313" key="5">
    <source>
        <dbReference type="Proteomes" id="UP000516862"/>
    </source>
</evidence>
<name>A0A7H2PS96_9GAMM</name>
<dbReference type="AlphaFoldDB" id="A0A7H2PS96"/>
<accession>A0A7H2PS96</accession>
<organism evidence="2 5">
    <name type="scientific">Acinetobacter seifertii</name>
    <dbReference type="NCBI Taxonomy" id="1530123"/>
    <lineage>
        <taxon>Bacteria</taxon>
        <taxon>Pseudomonadati</taxon>
        <taxon>Pseudomonadota</taxon>
        <taxon>Gammaproteobacteria</taxon>
        <taxon>Moraxellales</taxon>
        <taxon>Moraxellaceae</taxon>
        <taxon>Acinetobacter</taxon>
        <taxon>Acinetobacter calcoaceticus/baumannii complex</taxon>
    </lineage>
</organism>
<evidence type="ECO:0000313" key="2">
    <source>
        <dbReference type="EMBL" id="QNX05729.1"/>
    </source>
</evidence>
<dbReference type="EMBL" id="CP061561">
    <property type="protein sequence ID" value="QNX05729.1"/>
    <property type="molecule type" value="Genomic_DNA"/>
</dbReference>
<keyword evidence="1" id="KW-0812">Transmembrane</keyword>
<dbReference type="RefSeq" id="WP_151682767.1">
    <property type="nucleotide sequence ID" value="NZ_BKEE01000001.1"/>
</dbReference>
<keyword evidence="1" id="KW-1133">Transmembrane helix</keyword>
<dbReference type="Proteomes" id="UP000516745">
    <property type="component" value="Chromosome"/>
</dbReference>
<proteinExistence type="predicted"/>
<dbReference type="Proteomes" id="UP000516862">
    <property type="component" value="Chromosome"/>
</dbReference>
<reference evidence="4 5" key="1">
    <citation type="submission" date="2020-09" db="EMBL/GenBank/DDBJ databases">
        <title>Clinical and molecular characterization of Acinetobacter seifertii in Taiwan.</title>
        <authorList>
            <person name="Li L.-H."/>
            <person name="Yang Y.-S."/>
            <person name="Sun J.-R."/>
            <person name="Huang T.-W."/>
            <person name="Huang W.-C."/>
            <person name="Wang Y.-C."/>
            <person name="Kuo T.-H."/>
            <person name="Kuo S.-C."/>
            <person name="Chen T.-L."/>
        </authorList>
    </citation>
    <scope>NUCLEOTIDE SEQUENCE [LARGE SCALE GENOMIC DNA]</scope>
    <source>
        <strain evidence="3 4">AS72</strain>
        <strain evidence="5">AS73</strain>
    </source>
</reference>
<dbReference type="EMBL" id="CP061565">
    <property type="protein sequence ID" value="QNX09054.1"/>
    <property type="molecule type" value="Genomic_DNA"/>
</dbReference>
<reference evidence="2" key="3">
    <citation type="submission" date="2021-03" db="EMBL/GenBank/DDBJ databases">
        <title>Clinical and molecular characterization of Acinetobacter seifertii in Taiwan.</title>
        <authorList>
            <person name="Li L.-H."/>
            <person name="Yang Y.-S."/>
            <person name="Sun J.-R."/>
            <person name="Huang T.-W."/>
            <person name="Huang W.-C."/>
            <person name="Wang Y.-C."/>
            <person name="Kuo T.-H."/>
            <person name="Kuo S.-C."/>
            <person name="Chen T.-L."/>
        </authorList>
    </citation>
    <scope>NUCLEOTIDE SEQUENCE</scope>
    <source>
        <strain evidence="2">AS73</strain>
    </source>
</reference>
<keyword evidence="1" id="KW-0472">Membrane</keyword>
<reference evidence="4 5" key="2">
    <citation type="submission" date="2020-09" db="EMBL/GenBank/DDBJ databases">
        <authorList>
            <person name="Chen F.-J."/>
            <person name="Lee Y.-T."/>
        </authorList>
    </citation>
    <scope>NUCLEOTIDE SEQUENCE [LARGE SCALE GENOMIC DNA]</scope>
    <source>
        <strain evidence="3 4">AS72</strain>
        <strain evidence="2 5">AS73</strain>
    </source>
</reference>
<evidence type="ECO:0000313" key="3">
    <source>
        <dbReference type="EMBL" id="QNX09054.1"/>
    </source>
</evidence>
<evidence type="ECO:0000313" key="4">
    <source>
        <dbReference type="Proteomes" id="UP000516745"/>
    </source>
</evidence>
<gene>
    <name evidence="3" type="ORF">IC795_01680</name>
    <name evidence="2" type="ORF">IC796_01800</name>
</gene>
<sequence>MKKNQIGATLIVVLVLLLIITIIGTLAIRQSLMSLNIVTNSQAQQLLVQNSDAALFNVEDGSNLLRNLARDGMFGYIRGDANKDKELVFCYRGDQSQFFSLANASIMQWIAGASAPTGSALGTDGYCKSNSTDASKNYFTSGRSVVMTQVAIKFASTESDPFQHSLRGTDTQNVKMEDTEKVVVFATSFIPSLSTASKADIDQCLSSKMNQVIQPSDVLTPATGATESVSACLHRLNVPYTTQVAEYTIEQGFT</sequence>
<evidence type="ECO:0000256" key="1">
    <source>
        <dbReference type="SAM" id="Phobius"/>
    </source>
</evidence>